<reference evidence="4" key="2">
    <citation type="submission" date="2025-09" db="UniProtKB">
        <authorList>
            <consortium name="Ensembl"/>
        </authorList>
    </citation>
    <scope>IDENTIFICATION</scope>
</reference>
<keyword evidence="1" id="KW-0539">Nucleus</keyword>
<dbReference type="PROSITE" id="PS50804">
    <property type="entry name" value="SCAN_BOX"/>
    <property type="match status" value="1"/>
</dbReference>
<dbReference type="PANTHER" id="PTHR45935:SF15">
    <property type="entry name" value="SCAN BOX DOMAIN-CONTAINING PROTEIN"/>
    <property type="match status" value="1"/>
</dbReference>
<dbReference type="InterPro" id="IPR050916">
    <property type="entry name" value="SCAN-C2H2_zinc_finger"/>
</dbReference>
<dbReference type="Proteomes" id="UP000472274">
    <property type="component" value="Unplaced"/>
</dbReference>
<organism evidence="4 5">
    <name type="scientific">Terrapene triunguis</name>
    <name type="common">Three-toed box turtle</name>
    <dbReference type="NCBI Taxonomy" id="2587831"/>
    <lineage>
        <taxon>Eukaryota</taxon>
        <taxon>Metazoa</taxon>
        <taxon>Chordata</taxon>
        <taxon>Craniata</taxon>
        <taxon>Vertebrata</taxon>
        <taxon>Euteleostomi</taxon>
        <taxon>Archelosauria</taxon>
        <taxon>Testudinata</taxon>
        <taxon>Testudines</taxon>
        <taxon>Cryptodira</taxon>
        <taxon>Durocryptodira</taxon>
        <taxon>Testudinoidea</taxon>
        <taxon>Emydidae</taxon>
        <taxon>Terrapene</taxon>
    </lineage>
</organism>
<evidence type="ECO:0000313" key="4">
    <source>
        <dbReference type="Ensembl" id="ENSTMTP00000017238.1"/>
    </source>
</evidence>
<dbReference type="Pfam" id="PF02023">
    <property type="entry name" value="SCAN"/>
    <property type="match status" value="1"/>
</dbReference>
<reference evidence="4" key="1">
    <citation type="submission" date="2025-08" db="UniProtKB">
        <authorList>
            <consortium name="Ensembl"/>
        </authorList>
    </citation>
    <scope>IDENTIFICATION</scope>
</reference>
<dbReference type="Gene3D" id="1.10.4020.10">
    <property type="entry name" value="DNA breaking-rejoining enzymes"/>
    <property type="match status" value="1"/>
</dbReference>
<evidence type="ECO:0000256" key="2">
    <source>
        <dbReference type="SAM" id="MobiDB-lite"/>
    </source>
</evidence>
<dbReference type="InterPro" id="IPR038269">
    <property type="entry name" value="SCAN_sf"/>
</dbReference>
<keyword evidence="5" id="KW-1185">Reference proteome</keyword>
<feature type="domain" description="SCAN box" evidence="3">
    <location>
        <begin position="72"/>
        <end position="150"/>
    </location>
</feature>
<dbReference type="InterPro" id="IPR003309">
    <property type="entry name" value="SCAN_dom"/>
</dbReference>
<protein>
    <recommendedName>
        <fullName evidence="3">SCAN box domain-containing protein</fullName>
    </recommendedName>
</protein>
<evidence type="ECO:0000256" key="1">
    <source>
        <dbReference type="ARBA" id="ARBA00023242"/>
    </source>
</evidence>
<accession>A0A674J9I8</accession>
<evidence type="ECO:0000313" key="5">
    <source>
        <dbReference type="Proteomes" id="UP000472274"/>
    </source>
</evidence>
<dbReference type="PANTHER" id="PTHR45935">
    <property type="entry name" value="PROTEIN ZBED8-RELATED"/>
    <property type="match status" value="1"/>
</dbReference>
<name>A0A674J9I8_9SAUR</name>
<dbReference type="InParanoid" id="A0A674J9I8"/>
<feature type="compositionally biased region" description="Basic and acidic residues" evidence="2">
    <location>
        <begin position="167"/>
        <end position="177"/>
    </location>
</feature>
<dbReference type="SMART" id="SM00431">
    <property type="entry name" value="SCAN"/>
    <property type="match status" value="1"/>
</dbReference>
<dbReference type="GeneTree" id="ENSGT01030000234795"/>
<sequence>MGERPPAREGDLSQLLTRMTESQEQQQAAQVRYQQEHQAAHQQQQQQLIEQLGVLQRQLITDLVAQHPETYRQRFRGLAYPPGARPRMVAQELRETCRKWLQPERRTAEEIMEQVVLEQFTHVLPPRGRSWVLRHRPTTVSAAVTLMEDFLAAEVPSGAAGRGVPVRTEHPNPEKRGQPSRAAPSVPSRTTEGRARVSVSSGRPQRPPWCRCL</sequence>
<evidence type="ECO:0000259" key="3">
    <source>
        <dbReference type="PROSITE" id="PS50804"/>
    </source>
</evidence>
<dbReference type="CDD" id="cd07936">
    <property type="entry name" value="SCAN"/>
    <property type="match status" value="1"/>
</dbReference>
<dbReference type="Ensembl" id="ENSTMTT00000017851.1">
    <property type="protein sequence ID" value="ENSTMTP00000017238.1"/>
    <property type="gene ID" value="ENSTMTG00000012667.1"/>
</dbReference>
<dbReference type="SUPFAM" id="SSF47353">
    <property type="entry name" value="Retrovirus capsid dimerization domain-like"/>
    <property type="match status" value="1"/>
</dbReference>
<proteinExistence type="predicted"/>
<feature type="region of interest" description="Disordered" evidence="2">
    <location>
        <begin position="160"/>
        <end position="213"/>
    </location>
</feature>
<dbReference type="AlphaFoldDB" id="A0A674J9I8"/>